<gene>
    <name evidence="1" type="ORF">RCZ15_09010</name>
    <name evidence="2" type="ORF">RCZ16_00150</name>
</gene>
<dbReference type="Proteomes" id="UP001208692">
    <property type="component" value="Unassembled WGS sequence"/>
</dbReference>
<evidence type="ECO:0000313" key="4">
    <source>
        <dbReference type="Proteomes" id="UP001208692"/>
    </source>
</evidence>
<evidence type="ECO:0000313" key="1">
    <source>
        <dbReference type="EMBL" id="GJM49926.1"/>
    </source>
</evidence>
<dbReference type="AlphaFoldDB" id="A0AAV5AX68"/>
<name>A0AAV5AX68_9FLAO</name>
<evidence type="ECO:0000313" key="2">
    <source>
        <dbReference type="EMBL" id="GJM51697.1"/>
    </source>
</evidence>
<accession>A0AAV5AX68</accession>
<dbReference type="Proteomes" id="UP001207736">
    <property type="component" value="Unassembled WGS sequence"/>
</dbReference>
<dbReference type="EMBL" id="BQKB01000001">
    <property type="protein sequence ID" value="GJM51697.1"/>
    <property type="molecule type" value="Genomic_DNA"/>
</dbReference>
<reference evidence="1 4" key="1">
    <citation type="submission" date="2021-11" db="EMBL/GenBank/DDBJ databases">
        <title>Draft genome sequence of Capnocytophaga sp. strain KC07075 isolated from cat oral cavity.</title>
        <authorList>
            <person name="Suzuki M."/>
            <person name="Imaoka K."/>
            <person name="Kimura M."/>
            <person name="Morikawa S."/>
            <person name="Maeda K."/>
        </authorList>
    </citation>
    <scope>NUCLEOTIDE SEQUENCE</scope>
    <source>
        <strain evidence="1">KC07075</strain>
        <strain evidence="2 4">KC07079</strain>
    </source>
</reference>
<organism evidence="1 3">
    <name type="scientific">Capnocytophaga catalasegens</name>
    <dbReference type="NCBI Taxonomy" id="1004260"/>
    <lineage>
        <taxon>Bacteria</taxon>
        <taxon>Pseudomonadati</taxon>
        <taxon>Bacteroidota</taxon>
        <taxon>Flavobacteriia</taxon>
        <taxon>Flavobacteriales</taxon>
        <taxon>Flavobacteriaceae</taxon>
        <taxon>Capnocytophaga</taxon>
    </lineage>
</organism>
<protein>
    <submittedName>
        <fullName evidence="1">Uncharacterized protein</fullName>
    </submittedName>
</protein>
<comment type="caution">
    <text evidence="1">The sequence shown here is derived from an EMBL/GenBank/DDBJ whole genome shotgun (WGS) entry which is preliminary data.</text>
</comment>
<keyword evidence="4" id="KW-1185">Reference proteome</keyword>
<dbReference type="EMBL" id="BQKA01000016">
    <property type="protein sequence ID" value="GJM49926.1"/>
    <property type="molecule type" value="Genomic_DNA"/>
</dbReference>
<sequence length="207" mass="24564">MRYFFNTLFFLIITIGHSQKLPNRIIFLGEYSMNEKWVKVWKNNSIQFVENHNYKPKKQIYPSLYKESYISTKKTDIFPIQEYIFSLPIDDFFPFLTQNKLYLVGGGYRPVWSFSLNGKELNFTNSEGKTLHTQIKIVKRNDVGLVFSFHSLDKSIHGIVEMFMTQNIDECCSFDLELNKKFQIFLTIKNELYIGCASIDRKYSYIF</sequence>
<dbReference type="RefSeq" id="WP_264857487.1">
    <property type="nucleotide sequence ID" value="NZ_BQKA01000016.1"/>
</dbReference>
<evidence type="ECO:0000313" key="3">
    <source>
        <dbReference type="Proteomes" id="UP001207736"/>
    </source>
</evidence>
<proteinExistence type="predicted"/>